<keyword evidence="2" id="KW-1185">Reference proteome</keyword>
<evidence type="ECO:0000313" key="2">
    <source>
        <dbReference type="Proteomes" id="UP001432180"/>
    </source>
</evidence>
<accession>A0ABZ0S873</accession>
<protein>
    <submittedName>
        <fullName evidence="1">Uncharacterized protein</fullName>
    </submittedName>
</protein>
<dbReference type="Proteomes" id="UP001432180">
    <property type="component" value="Chromosome"/>
</dbReference>
<reference evidence="1 2" key="1">
    <citation type="journal article" date="2023" name="Microorganisms">
        <title>Thiorhodovibrio frisius and Trv. litoralis spp. nov., Two Novel Members from a Clade of Fastidious Purple Sulfur Bacteria That Exhibit Unique Red-Shifted Light-Harvesting Capabilities.</title>
        <authorList>
            <person name="Methner A."/>
            <person name="Kuzyk S.B."/>
            <person name="Petersen J."/>
            <person name="Bauer S."/>
            <person name="Brinkmann H."/>
            <person name="Sichau K."/>
            <person name="Wanner G."/>
            <person name="Wolf J."/>
            <person name="Neumann-Schaal M."/>
            <person name="Henke P."/>
            <person name="Tank M."/>
            <person name="Sproer C."/>
            <person name="Bunk B."/>
            <person name="Overmann J."/>
        </authorList>
    </citation>
    <scope>NUCLEOTIDE SEQUENCE [LARGE SCALE GENOMIC DNA]</scope>
    <source>
        <strain evidence="1 2">DSM 6702</strain>
    </source>
</reference>
<organism evidence="1 2">
    <name type="scientific">Thiorhodovibrio winogradskyi</name>
    <dbReference type="NCBI Taxonomy" id="77007"/>
    <lineage>
        <taxon>Bacteria</taxon>
        <taxon>Pseudomonadati</taxon>
        <taxon>Pseudomonadota</taxon>
        <taxon>Gammaproteobacteria</taxon>
        <taxon>Chromatiales</taxon>
        <taxon>Chromatiaceae</taxon>
        <taxon>Thiorhodovibrio</taxon>
    </lineage>
</organism>
<name>A0ABZ0S873_9GAMM</name>
<evidence type="ECO:0000313" key="1">
    <source>
        <dbReference type="EMBL" id="WPL16483.1"/>
    </source>
</evidence>
<gene>
    <name evidence="1" type="ORF">Thiowin_01439</name>
</gene>
<proteinExistence type="predicted"/>
<dbReference type="EMBL" id="CP121472">
    <property type="protein sequence ID" value="WPL16483.1"/>
    <property type="molecule type" value="Genomic_DNA"/>
</dbReference>
<dbReference type="InterPro" id="IPR054274">
    <property type="entry name" value="DUF7005"/>
</dbReference>
<dbReference type="RefSeq" id="WP_408034175.1">
    <property type="nucleotide sequence ID" value="NZ_CP121472.1"/>
</dbReference>
<dbReference type="Pfam" id="PF22541">
    <property type="entry name" value="DUF7005"/>
    <property type="match status" value="2"/>
</dbReference>
<sequence>MNQSLRDYCQGFANTHAPWPGLPLPEPPTLAWWRALLADRDANSLVDTLRESLPQLCLPQYPGISQSDEYRRSVLLGLPIHTSFDTEMPGLLAPEELRIEIAEHFAVTLPVLCTANREDFLFLVRALAHRCEPAPVAAGVHAQAIGGLIHWGLIRAHGRETRARLILLHDAPYGSVPADQVPGHPSTADWLARSGVLRLEHELTHLATKALCGEMRLNLLDELIADAMGMLRALGTFSADLYRRCLGIEGDGSAQPDARVWTYLAELEQSDALAAIQLVLERARELEHLVQAERLPGDSIQRLKWLCQQRLDQPWG</sequence>